<dbReference type="SUPFAM" id="SSF48264">
    <property type="entry name" value="Cytochrome P450"/>
    <property type="match status" value="1"/>
</dbReference>
<dbReference type="InterPro" id="IPR050121">
    <property type="entry name" value="Cytochrome_P450_monoxygenase"/>
</dbReference>
<dbReference type="Gene3D" id="1.10.630.10">
    <property type="entry name" value="Cytochrome P450"/>
    <property type="match status" value="1"/>
</dbReference>
<protein>
    <submittedName>
        <fullName evidence="10">Cytochrome P450</fullName>
    </submittedName>
</protein>
<keyword evidence="6 8" id="KW-0408">Iron</keyword>
<keyword evidence="11" id="KW-1185">Reference proteome</keyword>
<evidence type="ECO:0000256" key="3">
    <source>
        <dbReference type="ARBA" id="ARBA00022617"/>
    </source>
</evidence>
<evidence type="ECO:0000256" key="8">
    <source>
        <dbReference type="RuleBase" id="RU000461"/>
    </source>
</evidence>
<keyword evidence="9" id="KW-1133">Transmembrane helix</keyword>
<gene>
    <name evidence="10" type="ORF">BJX66DRAFT_347790</name>
</gene>
<name>A0ABR4FPN2_9EURO</name>
<keyword evidence="7 8" id="KW-0503">Monooxygenase</keyword>
<evidence type="ECO:0000256" key="1">
    <source>
        <dbReference type="ARBA" id="ARBA00001971"/>
    </source>
</evidence>
<evidence type="ECO:0000256" key="9">
    <source>
        <dbReference type="SAM" id="Phobius"/>
    </source>
</evidence>
<evidence type="ECO:0000256" key="7">
    <source>
        <dbReference type="ARBA" id="ARBA00023033"/>
    </source>
</evidence>
<evidence type="ECO:0000256" key="6">
    <source>
        <dbReference type="ARBA" id="ARBA00023004"/>
    </source>
</evidence>
<sequence>MVSLIILQLGVGLVAYLLVVSIYRLFFHPLSHIPGPKLAALTHGYEFYYDVIKKGTLIWEIQRLHGIYGPIIRINPREVHILDPEYYEEIYASSGRRRHKDPVFQSQFNVMMSSISAIEAETHRQRRGLLEKSFSKRAIQNIEAFIYTHINRLVSRLEEAQELREVVRLDTAFAALASDLIHEYLYGINPGNLDKEGFNGHVRDGINGLFHGAHVLYFFPALHVIMDSIPLGIWERLSQPVFALLSEKRLIYQMGVDALEAKATRKAVDADVLETPGGKLIRSLTADTVPAHLRTPDRLMHEGFAIIVGAVETQTRPLAVAAWHIYSREDVRCRLREELKTIMPNPDSKPSWNQLEQLPYLANVVNESLRLATGIAGRSPRVAPTETLVYKGYKIPPGTVMSHINYFVLMDPTIFPKPHEFDPDRWSRAALKGARLDKYLVNFGRGSRMCVGLNLAYAEMFLVIATLARKFDMELYETPKANIEFARDFGTPLPESGELNVRATVTGVVTE</sequence>
<dbReference type="EMBL" id="JBFTWV010000159">
    <property type="protein sequence ID" value="KAL2784992.1"/>
    <property type="molecule type" value="Genomic_DNA"/>
</dbReference>
<evidence type="ECO:0000313" key="10">
    <source>
        <dbReference type="EMBL" id="KAL2784992.1"/>
    </source>
</evidence>
<keyword evidence="4 8" id="KW-0479">Metal-binding</keyword>
<reference evidence="10 11" key="1">
    <citation type="submission" date="2024-07" db="EMBL/GenBank/DDBJ databases">
        <title>Section-level genome sequencing and comparative genomics of Aspergillus sections Usti and Cavernicolus.</title>
        <authorList>
            <consortium name="Lawrence Berkeley National Laboratory"/>
            <person name="Nybo J.L."/>
            <person name="Vesth T.C."/>
            <person name="Theobald S."/>
            <person name="Frisvad J.C."/>
            <person name="Larsen T.O."/>
            <person name="Kjaerboelling I."/>
            <person name="Rothschild-Mancinelli K."/>
            <person name="Lyhne E.K."/>
            <person name="Kogle M.E."/>
            <person name="Barry K."/>
            <person name="Clum A."/>
            <person name="Na H."/>
            <person name="Ledsgaard L."/>
            <person name="Lin J."/>
            <person name="Lipzen A."/>
            <person name="Kuo A."/>
            <person name="Riley R."/>
            <person name="Mondo S."/>
            <person name="Labutti K."/>
            <person name="Haridas S."/>
            <person name="Pangalinan J."/>
            <person name="Salamov A.A."/>
            <person name="Simmons B.A."/>
            <person name="Magnuson J.K."/>
            <person name="Chen J."/>
            <person name="Drula E."/>
            <person name="Henrissat B."/>
            <person name="Wiebenga A."/>
            <person name="Lubbers R.J."/>
            <person name="Gomes A.C."/>
            <person name="Makela M.R."/>
            <person name="Stajich J."/>
            <person name="Grigoriev I.V."/>
            <person name="Mortensen U.H."/>
            <person name="De Vries R.P."/>
            <person name="Baker S.E."/>
            <person name="Andersen M.R."/>
        </authorList>
    </citation>
    <scope>NUCLEOTIDE SEQUENCE [LARGE SCALE GENOMIC DNA]</scope>
    <source>
        <strain evidence="10 11">CBS 209.92</strain>
    </source>
</reference>
<dbReference type="CDD" id="cd11062">
    <property type="entry name" value="CYP58-like"/>
    <property type="match status" value="1"/>
</dbReference>
<evidence type="ECO:0000256" key="5">
    <source>
        <dbReference type="ARBA" id="ARBA00023002"/>
    </source>
</evidence>
<feature type="transmembrane region" description="Helical" evidence="9">
    <location>
        <begin position="6"/>
        <end position="27"/>
    </location>
</feature>
<comment type="similarity">
    <text evidence="2 8">Belongs to the cytochrome P450 family.</text>
</comment>
<keyword evidence="5 8" id="KW-0560">Oxidoreductase</keyword>
<evidence type="ECO:0000313" key="11">
    <source>
        <dbReference type="Proteomes" id="UP001610563"/>
    </source>
</evidence>
<comment type="caution">
    <text evidence="10">The sequence shown here is derived from an EMBL/GenBank/DDBJ whole genome shotgun (WGS) entry which is preliminary data.</text>
</comment>
<dbReference type="PANTHER" id="PTHR24305">
    <property type="entry name" value="CYTOCHROME P450"/>
    <property type="match status" value="1"/>
</dbReference>
<dbReference type="InterPro" id="IPR002403">
    <property type="entry name" value="Cyt_P450_E_grp-IV"/>
</dbReference>
<comment type="cofactor">
    <cofactor evidence="1">
        <name>heme</name>
        <dbReference type="ChEBI" id="CHEBI:30413"/>
    </cofactor>
</comment>
<dbReference type="PROSITE" id="PS00086">
    <property type="entry name" value="CYTOCHROME_P450"/>
    <property type="match status" value="1"/>
</dbReference>
<dbReference type="InterPro" id="IPR036396">
    <property type="entry name" value="Cyt_P450_sf"/>
</dbReference>
<dbReference type="Pfam" id="PF00067">
    <property type="entry name" value="p450"/>
    <property type="match status" value="1"/>
</dbReference>
<dbReference type="InterPro" id="IPR001128">
    <property type="entry name" value="Cyt_P450"/>
</dbReference>
<keyword evidence="9" id="KW-0812">Transmembrane</keyword>
<proteinExistence type="inferred from homology"/>
<dbReference type="Proteomes" id="UP001610563">
    <property type="component" value="Unassembled WGS sequence"/>
</dbReference>
<keyword evidence="3 8" id="KW-0349">Heme</keyword>
<organism evidence="10 11">
    <name type="scientific">Aspergillus keveii</name>
    <dbReference type="NCBI Taxonomy" id="714993"/>
    <lineage>
        <taxon>Eukaryota</taxon>
        <taxon>Fungi</taxon>
        <taxon>Dikarya</taxon>
        <taxon>Ascomycota</taxon>
        <taxon>Pezizomycotina</taxon>
        <taxon>Eurotiomycetes</taxon>
        <taxon>Eurotiomycetidae</taxon>
        <taxon>Eurotiales</taxon>
        <taxon>Aspergillaceae</taxon>
        <taxon>Aspergillus</taxon>
        <taxon>Aspergillus subgen. Nidulantes</taxon>
    </lineage>
</organism>
<accession>A0ABR4FPN2</accession>
<dbReference type="PRINTS" id="PR00465">
    <property type="entry name" value="EP450IV"/>
</dbReference>
<evidence type="ECO:0000256" key="4">
    <source>
        <dbReference type="ARBA" id="ARBA00022723"/>
    </source>
</evidence>
<keyword evidence="9" id="KW-0472">Membrane</keyword>
<dbReference type="InterPro" id="IPR017972">
    <property type="entry name" value="Cyt_P450_CS"/>
</dbReference>
<evidence type="ECO:0000256" key="2">
    <source>
        <dbReference type="ARBA" id="ARBA00010617"/>
    </source>
</evidence>
<dbReference type="PANTHER" id="PTHR24305:SF157">
    <property type="entry name" value="N-ACETYLTRYPTOPHAN 6-HYDROXYLASE IVOC-RELATED"/>
    <property type="match status" value="1"/>
</dbReference>